<reference evidence="2 3" key="1">
    <citation type="submission" date="2020-08" db="EMBL/GenBank/DDBJ databases">
        <title>Genomic Encyclopedia of Type Strains, Phase IV (KMG-IV): sequencing the most valuable type-strain genomes for metagenomic binning, comparative biology and taxonomic classification.</title>
        <authorList>
            <person name="Goeker M."/>
        </authorList>
    </citation>
    <scope>NUCLEOTIDE SEQUENCE [LARGE SCALE GENOMIC DNA]</scope>
    <source>
        <strain evidence="2 3">DSM 4731</strain>
    </source>
</reference>
<feature type="region of interest" description="Disordered" evidence="1">
    <location>
        <begin position="115"/>
        <end position="209"/>
    </location>
</feature>
<proteinExistence type="predicted"/>
<sequence>MSDRTPRSDGPNLFSAHPKAVRERIVTDVILDRAESTPVPPPRGRATPFRLNDDGVQPGGPDDRLLLWPEVQNLVGFSRTTAWRMQRAGLFPWPIPVSPGRVGWRESELNAWKRARRGAEPVPGRAPGGERRFSPPSPPSPPRLPGMPLASRENGPSRERAPGSATTGSVPPQSPTPPPPPPCTPPAVAARKPRRRSPGPDPAQTDFGF</sequence>
<dbReference type="GO" id="GO:0003677">
    <property type="term" value="F:DNA binding"/>
    <property type="evidence" value="ECO:0007669"/>
    <property type="project" value="UniProtKB-KW"/>
</dbReference>
<feature type="compositionally biased region" description="Pro residues" evidence="1">
    <location>
        <begin position="135"/>
        <end position="145"/>
    </location>
</feature>
<accession>A0A7W9C5G9</accession>
<dbReference type="EMBL" id="JACHOQ010000002">
    <property type="protein sequence ID" value="MBB5739143.1"/>
    <property type="molecule type" value="Genomic_DNA"/>
</dbReference>
<evidence type="ECO:0000313" key="2">
    <source>
        <dbReference type="EMBL" id="MBB5739143.1"/>
    </source>
</evidence>
<dbReference type="Proteomes" id="UP000527324">
    <property type="component" value="Unassembled WGS sequence"/>
</dbReference>
<evidence type="ECO:0000256" key="1">
    <source>
        <dbReference type="SAM" id="MobiDB-lite"/>
    </source>
</evidence>
<comment type="caution">
    <text evidence="2">The sequence shown here is derived from an EMBL/GenBank/DDBJ whole genome shotgun (WGS) entry which is preliminary data.</text>
</comment>
<gene>
    <name evidence="2" type="ORF">GGQ93_000845</name>
</gene>
<dbReference type="InterPro" id="IPR010260">
    <property type="entry name" value="AlpA"/>
</dbReference>
<dbReference type="Pfam" id="PF05930">
    <property type="entry name" value="Phage_AlpA"/>
    <property type="match status" value="1"/>
</dbReference>
<name>A0A7W9C5G9_9CAUL</name>
<evidence type="ECO:0000313" key="3">
    <source>
        <dbReference type="Proteomes" id="UP000527324"/>
    </source>
</evidence>
<feature type="region of interest" description="Disordered" evidence="1">
    <location>
        <begin position="33"/>
        <end position="60"/>
    </location>
</feature>
<keyword evidence="3" id="KW-1185">Reference proteome</keyword>
<protein>
    <submittedName>
        <fullName evidence="2">Putative DNA-binding transcriptional regulator AlpA</fullName>
    </submittedName>
</protein>
<feature type="compositionally biased region" description="Pro residues" evidence="1">
    <location>
        <begin position="172"/>
        <end position="185"/>
    </location>
</feature>
<dbReference type="AlphaFoldDB" id="A0A7W9C5G9"/>
<keyword evidence="2" id="KW-0238">DNA-binding</keyword>
<dbReference type="Gene3D" id="1.10.238.160">
    <property type="match status" value="1"/>
</dbReference>
<organism evidence="2 3">
    <name type="scientific">Brevundimonas aurantiaca</name>
    <dbReference type="NCBI Taxonomy" id="74316"/>
    <lineage>
        <taxon>Bacteria</taxon>
        <taxon>Pseudomonadati</taxon>
        <taxon>Pseudomonadota</taxon>
        <taxon>Alphaproteobacteria</taxon>
        <taxon>Caulobacterales</taxon>
        <taxon>Caulobacteraceae</taxon>
        <taxon>Brevundimonas</taxon>
    </lineage>
</organism>